<comment type="cofactor">
    <cofactor evidence="15">
        <name>Mg(2+)</name>
        <dbReference type="ChEBI" id="CHEBI:18420"/>
    </cofactor>
    <text evidence="15">Mg(2+) is required for catalysis and for stabilizing the dimer.</text>
</comment>
<dbReference type="FunFam" id="3.20.20.120:FF:000001">
    <property type="entry name" value="Enolase"/>
    <property type="match status" value="1"/>
</dbReference>
<feature type="domain" description="Enolase N-terminal" evidence="17">
    <location>
        <begin position="4"/>
        <end position="134"/>
    </location>
</feature>
<feature type="active site" description="Proton donor" evidence="12 13">
    <location>
        <position position="209"/>
    </location>
</feature>
<reference evidence="18 19" key="1">
    <citation type="submission" date="2019-10" db="EMBL/GenBank/DDBJ databases">
        <title>Vibrio sp. nov. isolated from a shrimp pond.</title>
        <authorList>
            <person name="Gomez-Gil B."/>
            <person name="Enciso-Ibarra J."/>
            <person name="Enciso-Ibarra K."/>
            <person name="Bolan-Mejia C."/>
        </authorList>
    </citation>
    <scope>NUCLEOTIDE SEQUENCE [LARGE SCALE GENOMIC DNA]</scope>
    <source>
        <strain evidence="18 19">CAIM 722</strain>
    </source>
</reference>
<dbReference type="PROSITE" id="PS00164">
    <property type="entry name" value="ENOLASE"/>
    <property type="match status" value="1"/>
</dbReference>
<feature type="binding site" evidence="14">
    <location>
        <position position="159"/>
    </location>
    <ligand>
        <name>substrate</name>
    </ligand>
</feature>
<evidence type="ECO:0000256" key="1">
    <source>
        <dbReference type="ARBA" id="ARBA00005031"/>
    </source>
</evidence>
<keyword evidence="5 12" id="KW-0963">Cytoplasm</keyword>
<dbReference type="InterPro" id="IPR020811">
    <property type="entry name" value="Enolase_N"/>
</dbReference>
<dbReference type="PANTHER" id="PTHR11902:SF1">
    <property type="entry name" value="ENOLASE"/>
    <property type="match status" value="1"/>
</dbReference>
<feature type="domain" description="Enolase C-terminal TIM barrel" evidence="16">
    <location>
        <begin position="143"/>
        <end position="431"/>
    </location>
</feature>
<evidence type="ECO:0000256" key="3">
    <source>
        <dbReference type="ARBA" id="ARBA00012058"/>
    </source>
</evidence>
<dbReference type="RefSeq" id="WP_161153817.1">
    <property type="nucleotide sequence ID" value="NZ_WEKT01000005.1"/>
</dbReference>
<dbReference type="PIRSF" id="PIRSF001400">
    <property type="entry name" value="Enolase"/>
    <property type="match status" value="1"/>
</dbReference>
<evidence type="ECO:0000256" key="8">
    <source>
        <dbReference type="ARBA" id="ARBA00022842"/>
    </source>
</evidence>
<dbReference type="Pfam" id="PF03952">
    <property type="entry name" value="Enolase_N"/>
    <property type="match status" value="1"/>
</dbReference>
<keyword evidence="18" id="KW-0670">Pyruvate</keyword>
<evidence type="ECO:0000256" key="6">
    <source>
        <dbReference type="ARBA" id="ARBA00022525"/>
    </source>
</evidence>
<comment type="subcellular location">
    <subcellularLocation>
        <location evidence="12">Cytoplasm</location>
    </subcellularLocation>
    <subcellularLocation>
        <location evidence="12">Secreted</location>
    </subcellularLocation>
    <subcellularLocation>
        <location evidence="12">Cell surface</location>
    </subcellularLocation>
    <text evidence="12">Fractions of enolase are present in both the cytoplasm and on the cell surface.</text>
</comment>
<dbReference type="GO" id="GO:0000287">
    <property type="term" value="F:magnesium ion binding"/>
    <property type="evidence" value="ECO:0007669"/>
    <property type="project" value="UniProtKB-UniRule"/>
</dbReference>
<evidence type="ECO:0000256" key="5">
    <source>
        <dbReference type="ARBA" id="ARBA00022490"/>
    </source>
</evidence>
<dbReference type="SFLD" id="SFLDG00178">
    <property type="entry name" value="enolase"/>
    <property type="match status" value="1"/>
</dbReference>
<dbReference type="GO" id="GO:0009986">
    <property type="term" value="C:cell surface"/>
    <property type="evidence" value="ECO:0007669"/>
    <property type="project" value="UniProtKB-SubCell"/>
</dbReference>
<comment type="catalytic activity">
    <reaction evidence="12">
        <text>(2R)-2-phosphoglycerate = phosphoenolpyruvate + H2O</text>
        <dbReference type="Rhea" id="RHEA:10164"/>
        <dbReference type="ChEBI" id="CHEBI:15377"/>
        <dbReference type="ChEBI" id="CHEBI:58289"/>
        <dbReference type="ChEBI" id="CHEBI:58702"/>
        <dbReference type="EC" id="4.2.1.11"/>
    </reaction>
</comment>
<feature type="active site" description="Proton acceptor" evidence="12 13">
    <location>
        <position position="343"/>
    </location>
</feature>
<dbReference type="Pfam" id="PF00113">
    <property type="entry name" value="Enolase_C"/>
    <property type="match status" value="1"/>
</dbReference>
<dbReference type="SMART" id="SM01192">
    <property type="entry name" value="Enolase_C"/>
    <property type="match status" value="1"/>
</dbReference>
<dbReference type="PANTHER" id="PTHR11902">
    <property type="entry name" value="ENOLASE"/>
    <property type="match status" value="1"/>
</dbReference>
<comment type="pathway">
    <text evidence="1 12">Carbohydrate degradation; glycolysis; pyruvate from D-glyceraldehyde 3-phosphate: step 4/5.</text>
</comment>
<feature type="binding site" evidence="12 15">
    <location>
        <position position="246"/>
    </location>
    <ligand>
        <name>Mg(2+)</name>
        <dbReference type="ChEBI" id="CHEBI:18420"/>
    </ligand>
</feature>
<feature type="binding site" evidence="12">
    <location>
        <position position="167"/>
    </location>
    <ligand>
        <name>(2R)-2-phosphoglycerate</name>
        <dbReference type="ChEBI" id="CHEBI:58289"/>
    </ligand>
</feature>
<dbReference type="GO" id="GO:0005576">
    <property type="term" value="C:extracellular region"/>
    <property type="evidence" value="ECO:0007669"/>
    <property type="project" value="UniProtKB-SubCell"/>
</dbReference>
<dbReference type="SMART" id="SM01193">
    <property type="entry name" value="Enolase_N"/>
    <property type="match status" value="1"/>
</dbReference>
<feature type="binding site" evidence="14">
    <location>
        <position position="168"/>
    </location>
    <ligand>
        <name>substrate</name>
    </ligand>
</feature>
<keyword evidence="9 12" id="KW-0324">Glycolysis</keyword>
<evidence type="ECO:0000256" key="4">
    <source>
        <dbReference type="ARBA" id="ARBA00017068"/>
    </source>
</evidence>
<evidence type="ECO:0000256" key="13">
    <source>
        <dbReference type="PIRSR" id="PIRSR001400-1"/>
    </source>
</evidence>
<evidence type="ECO:0000256" key="15">
    <source>
        <dbReference type="PIRSR" id="PIRSR001400-3"/>
    </source>
</evidence>
<dbReference type="Gene3D" id="3.30.390.10">
    <property type="entry name" value="Enolase-like, N-terminal domain"/>
    <property type="match status" value="1"/>
</dbReference>
<evidence type="ECO:0000256" key="7">
    <source>
        <dbReference type="ARBA" id="ARBA00022723"/>
    </source>
</evidence>
<evidence type="ECO:0000313" key="19">
    <source>
        <dbReference type="Proteomes" id="UP000462621"/>
    </source>
</evidence>
<feature type="binding site" evidence="12">
    <location>
        <position position="373"/>
    </location>
    <ligand>
        <name>(2R)-2-phosphoglycerate</name>
        <dbReference type="ChEBI" id="CHEBI:58289"/>
    </ligand>
</feature>
<dbReference type="SFLD" id="SFLDS00001">
    <property type="entry name" value="Enolase"/>
    <property type="match status" value="1"/>
</dbReference>
<dbReference type="FunFam" id="3.30.390.10:FF:000001">
    <property type="entry name" value="Enolase"/>
    <property type="match status" value="1"/>
</dbReference>
<keyword evidence="10 12" id="KW-0456">Lyase</keyword>
<comment type="function">
    <text evidence="11 12">Catalyzes the reversible conversion of 2-phosphoglycerate (2-PG) into phosphoenolpyruvate (PEP). It is essential for the degradation of carbohydrates via glycolysis.</text>
</comment>
<evidence type="ECO:0000256" key="2">
    <source>
        <dbReference type="ARBA" id="ARBA00009604"/>
    </source>
</evidence>
<feature type="binding site" evidence="14">
    <location>
        <position position="318"/>
    </location>
    <ligand>
        <name>substrate</name>
    </ligand>
</feature>
<dbReference type="InterPro" id="IPR020810">
    <property type="entry name" value="Enolase_C"/>
</dbReference>
<feature type="binding site" evidence="14">
    <location>
        <position position="291"/>
    </location>
    <ligand>
        <name>substrate</name>
    </ligand>
</feature>
<feature type="binding site" evidence="14">
    <location>
        <begin position="370"/>
        <end position="373"/>
    </location>
    <ligand>
        <name>substrate</name>
    </ligand>
</feature>
<keyword evidence="7 12" id="KW-0479">Metal-binding</keyword>
<feature type="binding site" evidence="12">
    <location>
        <position position="343"/>
    </location>
    <ligand>
        <name>(2R)-2-phosphoglycerate</name>
        <dbReference type="ChEBI" id="CHEBI:58289"/>
    </ligand>
</feature>
<dbReference type="AlphaFoldDB" id="A0A7X4LIZ2"/>
<comment type="subunit">
    <text evidence="12">Component of the RNA degradosome, a multiprotein complex involved in RNA processing and mRNA degradation.</text>
</comment>
<comment type="cofactor">
    <cofactor evidence="12">
        <name>Mg(2+)</name>
        <dbReference type="ChEBI" id="CHEBI:18420"/>
    </cofactor>
    <text evidence="12">Binds a second Mg(2+) ion via substrate during catalysis.</text>
</comment>
<dbReference type="SUPFAM" id="SSF54826">
    <property type="entry name" value="Enolase N-terminal domain-like"/>
    <property type="match status" value="1"/>
</dbReference>
<evidence type="ECO:0000256" key="12">
    <source>
        <dbReference type="HAMAP-Rule" id="MF_00318"/>
    </source>
</evidence>
<keyword evidence="6 12" id="KW-0964">Secreted</keyword>
<keyword evidence="19" id="KW-1185">Reference proteome</keyword>
<protein>
    <recommendedName>
        <fullName evidence="4 12">Enolase</fullName>
        <ecNumber evidence="3 12">4.2.1.11</ecNumber>
    </recommendedName>
    <alternativeName>
        <fullName evidence="12">2-phospho-D-glycerate hydro-lyase</fullName>
    </alternativeName>
    <alternativeName>
        <fullName evidence="12">2-phosphoglycerate dehydratase</fullName>
    </alternativeName>
</protein>
<evidence type="ECO:0000256" key="10">
    <source>
        <dbReference type="ARBA" id="ARBA00023239"/>
    </source>
</evidence>
<dbReference type="InterPro" id="IPR000941">
    <property type="entry name" value="Enolase"/>
</dbReference>
<dbReference type="PRINTS" id="PR00148">
    <property type="entry name" value="ENOLASE"/>
</dbReference>
<dbReference type="CDD" id="cd03313">
    <property type="entry name" value="enolase"/>
    <property type="match status" value="1"/>
</dbReference>
<organism evidence="18 19">
    <name type="scientific">Vibrio eleionomae</name>
    <dbReference type="NCBI Taxonomy" id="2653505"/>
    <lineage>
        <taxon>Bacteria</taxon>
        <taxon>Pseudomonadati</taxon>
        <taxon>Pseudomonadota</taxon>
        <taxon>Gammaproteobacteria</taxon>
        <taxon>Vibrionales</taxon>
        <taxon>Vibrionaceae</taxon>
        <taxon>Vibrio</taxon>
    </lineage>
</organism>
<dbReference type="GO" id="GO:0006096">
    <property type="term" value="P:glycolytic process"/>
    <property type="evidence" value="ECO:0007669"/>
    <property type="project" value="UniProtKB-UniRule"/>
</dbReference>
<evidence type="ECO:0000256" key="14">
    <source>
        <dbReference type="PIRSR" id="PIRSR001400-2"/>
    </source>
</evidence>
<evidence type="ECO:0000259" key="16">
    <source>
        <dbReference type="SMART" id="SM01192"/>
    </source>
</evidence>
<dbReference type="InterPro" id="IPR029017">
    <property type="entry name" value="Enolase-like_N"/>
</dbReference>
<evidence type="ECO:0000259" key="17">
    <source>
        <dbReference type="SMART" id="SM01193"/>
    </source>
</evidence>
<comment type="caution">
    <text evidence="18">The sequence shown here is derived from an EMBL/GenBank/DDBJ whole genome shotgun (WGS) entry which is preliminary data.</text>
</comment>
<evidence type="ECO:0000256" key="9">
    <source>
        <dbReference type="ARBA" id="ARBA00023152"/>
    </source>
</evidence>
<proteinExistence type="inferred from homology"/>
<dbReference type="SFLD" id="SFLDF00002">
    <property type="entry name" value="enolase"/>
    <property type="match status" value="1"/>
</dbReference>
<gene>
    <name evidence="12" type="primary">eno</name>
    <name evidence="18" type="ORF">F9817_04770</name>
</gene>
<feature type="binding site" evidence="12 15">
    <location>
        <position position="291"/>
    </location>
    <ligand>
        <name>Mg(2+)</name>
        <dbReference type="ChEBI" id="CHEBI:18420"/>
    </ligand>
</feature>
<dbReference type="UniPathway" id="UPA00109">
    <property type="reaction ID" value="UER00187"/>
</dbReference>
<sequence length="433" mass="45748">MSKIVKVLGREIIDSRGNPTVEAEVHLEGGFVGMAAAPSGASTGSREALELRDGDKSRFLGKGVLKALSAVNGQIAEALVGKDAKDQAAIDQIMIDLDGTENKSNFGANAILAVSLANAKAAAAAKGMPLYEHIAELNGTPGVFSMPLPMMNILNGGEHADNNVDIQEFMIQPVGAKSLKEAVRMGSEVFHNLAKVLKAKGMNTAVGDEGGFAPNLESNAAALAAIKDAVAAAGYELGKDITLAMDCAASEFYDKEAGNYNLKGEGKIFTSEEFNHYLEGLTNEYPIVSIEDGLDESDWEGFKHQTELLGDKIQLVGDDLFVTNTKILKEGIDKGIVNSILIKFNQIGSLTETLAAIKMAKDAGYTAVISHRSGETEDATIADLAVGTAAGQIKTGSMSRSDRVAKYNQLIRIEEALGERAPFNGLKEVKGQA</sequence>
<feature type="binding site" evidence="14">
    <location>
        <position position="394"/>
    </location>
    <ligand>
        <name>substrate</name>
    </ligand>
</feature>
<dbReference type="HAMAP" id="MF_00318">
    <property type="entry name" value="Enolase"/>
    <property type="match status" value="1"/>
</dbReference>
<dbReference type="Proteomes" id="UP000462621">
    <property type="component" value="Unassembled WGS sequence"/>
</dbReference>
<dbReference type="Gene3D" id="3.20.20.120">
    <property type="entry name" value="Enolase-like C-terminal domain"/>
    <property type="match status" value="1"/>
</dbReference>
<dbReference type="GO" id="GO:0000015">
    <property type="term" value="C:phosphopyruvate hydratase complex"/>
    <property type="evidence" value="ECO:0007669"/>
    <property type="project" value="InterPro"/>
</dbReference>
<dbReference type="InterPro" id="IPR036849">
    <property type="entry name" value="Enolase-like_C_sf"/>
</dbReference>
<dbReference type="SUPFAM" id="SSF51604">
    <property type="entry name" value="Enolase C-terminal domain-like"/>
    <property type="match status" value="1"/>
</dbReference>
<comment type="similarity">
    <text evidence="2 12">Belongs to the enolase family.</text>
</comment>
<evidence type="ECO:0000313" key="18">
    <source>
        <dbReference type="EMBL" id="MZI92517.1"/>
    </source>
</evidence>
<dbReference type="InterPro" id="IPR020809">
    <property type="entry name" value="Enolase_CS"/>
</dbReference>
<dbReference type="NCBIfam" id="TIGR01060">
    <property type="entry name" value="eno"/>
    <property type="match status" value="1"/>
</dbReference>
<name>A0A7X4LIZ2_9VIBR</name>
<dbReference type="EC" id="4.2.1.11" evidence="3 12"/>
<feature type="binding site" evidence="12 15">
    <location>
        <position position="318"/>
    </location>
    <ligand>
        <name>Mg(2+)</name>
        <dbReference type="ChEBI" id="CHEBI:18420"/>
    </ligand>
</feature>
<accession>A0A7X4LIZ2</accession>
<feature type="binding site" evidence="12">
    <location>
        <position position="372"/>
    </location>
    <ligand>
        <name>(2R)-2-phosphoglycerate</name>
        <dbReference type="ChEBI" id="CHEBI:58289"/>
    </ligand>
</feature>
<dbReference type="EMBL" id="WEKT01000005">
    <property type="protein sequence ID" value="MZI92517.1"/>
    <property type="molecule type" value="Genomic_DNA"/>
</dbReference>
<keyword evidence="8 12" id="KW-0460">Magnesium</keyword>
<feature type="binding site" evidence="12">
    <location>
        <position position="394"/>
    </location>
    <ligand>
        <name>(2R)-2-phosphoglycerate</name>
        <dbReference type="ChEBI" id="CHEBI:58289"/>
    </ligand>
</feature>
<dbReference type="GO" id="GO:0004634">
    <property type="term" value="F:phosphopyruvate hydratase activity"/>
    <property type="evidence" value="ECO:0007669"/>
    <property type="project" value="UniProtKB-UniRule"/>
</dbReference>
<evidence type="ECO:0000256" key="11">
    <source>
        <dbReference type="ARBA" id="ARBA00045763"/>
    </source>
</evidence>